<dbReference type="InterPro" id="IPR052042">
    <property type="entry name" value="Tail_sheath_structural"/>
</dbReference>
<protein>
    <submittedName>
        <fullName evidence="4">Phage tail protein</fullName>
    </submittedName>
</protein>
<dbReference type="Pfam" id="PF04984">
    <property type="entry name" value="Phage_sheath_1"/>
    <property type="match status" value="1"/>
</dbReference>
<dbReference type="InterPro" id="IPR020287">
    <property type="entry name" value="Tail_sheath_C"/>
</dbReference>
<proteinExistence type="inferred from homology"/>
<evidence type="ECO:0000259" key="3">
    <source>
        <dbReference type="Pfam" id="PF17482"/>
    </source>
</evidence>
<dbReference type="PANTHER" id="PTHR35861">
    <property type="match status" value="1"/>
</dbReference>
<dbReference type="Gene3D" id="3.40.50.11780">
    <property type="match status" value="2"/>
</dbReference>
<dbReference type="Proteomes" id="UP000319619">
    <property type="component" value="Unassembled WGS sequence"/>
</dbReference>
<comment type="caution">
    <text evidence="4">The sequence shown here is derived from an EMBL/GenBank/DDBJ whole genome shotgun (WGS) entry which is preliminary data.</text>
</comment>
<evidence type="ECO:0000259" key="2">
    <source>
        <dbReference type="Pfam" id="PF04984"/>
    </source>
</evidence>
<accession>A0A532UUA2</accession>
<evidence type="ECO:0000256" key="1">
    <source>
        <dbReference type="ARBA" id="ARBA00008005"/>
    </source>
</evidence>
<dbReference type="EMBL" id="NJBN01000009">
    <property type="protein sequence ID" value="TKJ38525.1"/>
    <property type="molecule type" value="Genomic_DNA"/>
</dbReference>
<dbReference type="AlphaFoldDB" id="A0A532UUA2"/>
<feature type="domain" description="Tail sheath protein C-terminal" evidence="3">
    <location>
        <begin position="551"/>
        <end position="658"/>
    </location>
</feature>
<dbReference type="InterPro" id="IPR035089">
    <property type="entry name" value="Phage_sheath_subtilisin"/>
</dbReference>
<sequence length="663" mass="71783">MPTYLHPGVYVEEIPSGVKPIEGVATSIAAFIGEVYKGPANEAVLIHSWDDYVTEFCDITSEEDKMGLAVSAFYQNGGKDAYIVRLVNNGVKASLPTPPGTPGESTGGADVFVIEASSVGTWGNDTYVRIVKPNTTDLTFDLEVGHIEDGEFEADEVFSDLSMDNTLDSYVLTIVNRDSSLISISLTDIANPDKTGNLYKAGSLTSGVAMTTATYFQNNIANNMTLSLNINNLGRKRITLGEASSFSFTGTPDNDADGKILAAAIQKAVLELDPTNPPYKNFTCVYNDTAAPNKFILSSGTAMPNSTVSVYDGDESSTDLANVIKLSSKHSPESVHGSEDVIPKEQLGVAELGIPLEGGSGDPPTANDYKNFFDPTLKKIRDISIMVLPGQYWAANGSGNAAISNALTHADVMKNRMVIIDPEPGTDGELDQAKKVTDMELNTSTYGVLYYPWVKVANPFYHAETNPNVSKTLTIAPSAFAAGMWSKVDGKRGVWKAPAGMDTSLLGVAGLEYIVGDGEQDQLNPMGVNCLRKMPGYGTVIWGTRTLSTKANPEWRYIPIRRTAIYIEQSIYNGIQWAVFEPNCHILWSSLRTNITSFMNGMFRNGAFQGEKASDAYFVRCDLGDTMTQDDIDRGQVIVIVGFAPLKPAEFVIVRIQQKVAQQ</sequence>
<evidence type="ECO:0000313" key="4">
    <source>
        <dbReference type="EMBL" id="TKJ38525.1"/>
    </source>
</evidence>
<organism evidence="4 5">
    <name type="scientific">candidate division LCP-89 bacterium B3_LCP</name>
    <dbReference type="NCBI Taxonomy" id="2012998"/>
    <lineage>
        <taxon>Bacteria</taxon>
        <taxon>Pseudomonadati</taxon>
        <taxon>Bacteria division LCP-89</taxon>
    </lineage>
</organism>
<dbReference type="Pfam" id="PF17482">
    <property type="entry name" value="Phage_sheath_1C"/>
    <property type="match status" value="1"/>
</dbReference>
<comment type="similarity">
    <text evidence="1">Belongs to the myoviridae tail sheath protein family.</text>
</comment>
<name>A0A532UUA2_UNCL8</name>
<feature type="domain" description="Tail sheath protein subtilisin-like" evidence="2">
    <location>
        <begin position="367"/>
        <end position="547"/>
    </location>
</feature>
<gene>
    <name evidence="4" type="ORF">CEE37_12215</name>
</gene>
<reference evidence="4 5" key="1">
    <citation type="submission" date="2017-06" db="EMBL/GenBank/DDBJ databases">
        <title>Novel microbial phyla capable of carbon fixation and sulfur reduction in deep-sea sediments.</title>
        <authorList>
            <person name="Huang J."/>
            <person name="Baker B."/>
            <person name="Wang Y."/>
        </authorList>
    </citation>
    <scope>NUCLEOTIDE SEQUENCE [LARGE SCALE GENOMIC DNA]</scope>
    <source>
        <strain evidence="4">B3_LCP</strain>
    </source>
</reference>
<evidence type="ECO:0000313" key="5">
    <source>
        <dbReference type="Proteomes" id="UP000319619"/>
    </source>
</evidence>
<dbReference type="PANTHER" id="PTHR35861:SF1">
    <property type="entry name" value="PHAGE TAIL SHEATH PROTEIN"/>
    <property type="match status" value="1"/>
</dbReference>